<name>A0AAV6TFF0_9ARAC</name>
<accession>A0AAV6TFF0</accession>
<evidence type="ECO:0000313" key="2">
    <source>
        <dbReference type="Proteomes" id="UP000827092"/>
    </source>
</evidence>
<evidence type="ECO:0000313" key="1">
    <source>
        <dbReference type="EMBL" id="KAG8170528.1"/>
    </source>
</evidence>
<keyword evidence="2" id="KW-1185">Reference proteome</keyword>
<sequence length="162" mass="18035">MRSNYELFKPQHTLIYAIGQKQGLRGLLALGLPAMIIAKGFRVYSFSITGYQKSPVIVFFVTTSPFRSGNIADKIKYETSPSSADGSRLTTSRAHIAAGATETTRLEKDDKRVELATRTHYSQPTRSRCYDHKYASHIPTEINSAMERHGTGAGPLAEKLRR</sequence>
<reference evidence="1 2" key="1">
    <citation type="journal article" date="2022" name="Nat. Ecol. Evol.">
        <title>A masculinizing supergene underlies an exaggerated male reproductive morph in a spider.</title>
        <authorList>
            <person name="Hendrickx F."/>
            <person name="De Corte Z."/>
            <person name="Sonet G."/>
            <person name="Van Belleghem S.M."/>
            <person name="Kostlbacher S."/>
            <person name="Vangestel C."/>
        </authorList>
    </citation>
    <scope>NUCLEOTIDE SEQUENCE [LARGE SCALE GENOMIC DNA]</scope>
    <source>
        <strain evidence="1">W744_W776</strain>
    </source>
</reference>
<dbReference type="AlphaFoldDB" id="A0AAV6TFF0"/>
<organism evidence="1 2">
    <name type="scientific">Oedothorax gibbosus</name>
    <dbReference type="NCBI Taxonomy" id="931172"/>
    <lineage>
        <taxon>Eukaryota</taxon>
        <taxon>Metazoa</taxon>
        <taxon>Ecdysozoa</taxon>
        <taxon>Arthropoda</taxon>
        <taxon>Chelicerata</taxon>
        <taxon>Arachnida</taxon>
        <taxon>Araneae</taxon>
        <taxon>Araneomorphae</taxon>
        <taxon>Entelegynae</taxon>
        <taxon>Araneoidea</taxon>
        <taxon>Linyphiidae</taxon>
        <taxon>Erigoninae</taxon>
        <taxon>Oedothorax</taxon>
    </lineage>
</organism>
<dbReference type="EMBL" id="JAFNEN010005276">
    <property type="protein sequence ID" value="KAG8170528.1"/>
    <property type="molecule type" value="Genomic_DNA"/>
</dbReference>
<dbReference type="Proteomes" id="UP000827092">
    <property type="component" value="Unassembled WGS sequence"/>
</dbReference>
<gene>
    <name evidence="1" type="ORF">JTE90_018823</name>
</gene>
<protein>
    <submittedName>
        <fullName evidence="1">Uncharacterized protein</fullName>
    </submittedName>
</protein>
<proteinExistence type="predicted"/>
<comment type="caution">
    <text evidence="1">The sequence shown here is derived from an EMBL/GenBank/DDBJ whole genome shotgun (WGS) entry which is preliminary data.</text>
</comment>